<reference evidence="21 22" key="1">
    <citation type="journal article" date="2020" name="Nature">
        <title>Six reference-quality genomes reveal evolution of bat adaptations.</title>
        <authorList>
            <person name="Jebb D."/>
            <person name="Huang Z."/>
            <person name="Pippel M."/>
            <person name="Hughes G.M."/>
            <person name="Lavrichenko K."/>
            <person name="Devanna P."/>
            <person name="Winkler S."/>
            <person name="Jermiin L.S."/>
            <person name="Skirmuntt E.C."/>
            <person name="Katzourakis A."/>
            <person name="Burkitt-Gray L."/>
            <person name="Ray D.A."/>
            <person name="Sullivan K.A.M."/>
            <person name="Roscito J.G."/>
            <person name="Kirilenko B.M."/>
            <person name="Davalos L.M."/>
            <person name="Corthals A.P."/>
            <person name="Power M.L."/>
            <person name="Jones G."/>
            <person name="Ransome R.D."/>
            <person name="Dechmann D.K.N."/>
            <person name="Locatelli A.G."/>
            <person name="Puechmaille S.J."/>
            <person name="Fedrigo O."/>
            <person name="Jarvis E.D."/>
            <person name="Hiller M."/>
            <person name="Vernes S.C."/>
            <person name="Myers E.W."/>
            <person name="Teeling E.C."/>
        </authorList>
    </citation>
    <scope>NUCLEOTIDE SEQUENCE [LARGE SCALE GENOMIC DNA]</scope>
    <source>
        <strain evidence="21">MMolMol1</strain>
        <tissue evidence="21">Muscle</tissue>
    </source>
</reference>
<dbReference type="AlphaFoldDB" id="A0A7J8HYI2"/>
<keyword evidence="5" id="KW-0479">Metal-binding</keyword>
<evidence type="ECO:0000313" key="22">
    <source>
        <dbReference type="Proteomes" id="UP000550707"/>
    </source>
</evidence>
<evidence type="ECO:0000313" key="21">
    <source>
        <dbReference type="EMBL" id="KAF6477090.1"/>
    </source>
</evidence>
<dbReference type="InterPro" id="IPR011011">
    <property type="entry name" value="Znf_FYVE_PHD"/>
</dbReference>
<dbReference type="Gene3D" id="3.30.40.10">
    <property type="entry name" value="Zinc/RING finger domain, C3HC4 (zinc finger)"/>
    <property type="match status" value="2"/>
</dbReference>
<comment type="subunit">
    <text evidence="14">Homodimer and homotetramer. Interacts with CREBBP. Interacts preferentially with histone H3 that is not methylated at 'Lys-4'. Binds with lower affinity to histone H3 that is monomethylated at 'Lys-4'. Trimethylation of histone H3 at 'Lys-4' or phosphorylation at 'Thr-3' abolish the interaction. Binds with lower affinity to histone H3 that is acetylated at 'Lys-4', or that is acetylated at 'Lys-9' or trimethylated at 'Lys-9'. Binds histone H3 that is dimethylated at 'Arg-2' with very low affinity.</text>
</comment>
<feature type="compositionally biased region" description="Pro residues" evidence="17">
    <location>
        <begin position="487"/>
        <end position="497"/>
    </location>
</feature>
<dbReference type="Pfam" id="PF00628">
    <property type="entry name" value="PHD"/>
    <property type="match status" value="1"/>
</dbReference>
<evidence type="ECO:0000256" key="11">
    <source>
        <dbReference type="ARBA" id="ARBA00023159"/>
    </source>
</evidence>
<sequence>MAGEARAGADAALRRLLRLHRTEIAVAVDSAFPLLHALTDHDVVPEDKFQETLRLKEKEGCPQAFHALLSWLLTRDETTILDFWRVLFKDYNLERYARLRPILDSFPKDVDLSQPRKGRKPAAGPKATVPLARPPTKRKTLEEPRPAPSAALSPRGTSSPGSQAKAKPPKKQESTAEPQRLPLGNGIQTVSASVQRAVAVSSGDGPGACGALEGILIQQVFESGGTQKCIQVGGVYTPSKFEDPSGGKNKARSGGGLKTVVRAKGTQVAAPTGGDPRVGQQGRVPGPPALPSEPQLHQKNEDECAVCKDGGELICCDGCPRAFHLPCLSPPLQEIPSGTWRCSSCLQGRAQQDLPRAEEPPAETRVLLGLRPSGEEATGLLREPPAGVDTAVTYKHLLNPPPVAPLPVLDPSALRPLLCVGPEGQQGPASGARCGVCGDGADALRCAHCAAAFHWRCHFPAGARPGAVLRCRSCSGDPAPAPGEGAPAPPSARPAPGPAKAADDSTGREPVLQRDDLESLLSEHSFDGILQWAIQSMARPMAEAPTFPS</sequence>
<evidence type="ECO:0000256" key="1">
    <source>
        <dbReference type="ARBA" id="ARBA00004123"/>
    </source>
</evidence>
<dbReference type="EMBL" id="JACASF010000005">
    <property type="protein sequence ID" value="KAF6477090.1"/>
    <property type="molecule type" value="Genomic_DNA"/>
</dbReference>
<feature type="region of interest" description="Disordered" evidence="17">
    <location>
        <begin position="478"/>
        <end position="518"/>
    </location>
</feature>
<dbReference type="GO" id="GO:0000981">
    <property type="term" value="F:DNA-binding transcription factor activity, RNA polymerase II-specific"/>
    <property type="evidence" value="ECO:0007669"/>
    <property type="project" value="TreeGrafter"/>
</dbReference>
<dbReference type="FunFam" id="3.10.390.10:FF:000006">
    <property type="entry name" value="Autoimmune regulator"/>
    <property type="match status" value="1"/>
</dbReference>
<evidence type="ECO:0000256" key="14">
    <source>
        <dbReference type="ARBA" id="ARBA00063283"/>
    </source>
</evidence>
<evidence type="ECO:0000256" key="3">
    <source>
        <dbReference type="ARBA" id="ARBA00022490"/>
    </source>
</evidence>
<proteinExistence type="predicted"/>
<keyword evidence="12" id="KW-0804">Transcription</keyword>
<dbReference type="SMART" id="SM00258">
    <property type="entry name" value="SAND"/>
    <property type="match status" value="1"/>
</dbReference>
<evidence type="ECO:0000256" key="13">
    <source>
        <dbReference type="ARBA" id="ARBA00023242"/>
    </source>
</evidence>
<evidence type="ECO:0000256" key="2">
    <source>
        <dbReference type="ARBA" id="ARBA00004496"/>
    </source>
</evidence>
<keyword evidence="22" id="KW-1185">Reference proteome</keyword>
<feature type="domain" description="HSR" evidence="20">
    <location>
        <begin position="1"/>
        <end position="111"/>
    </location>
</feature>
<dbReference type="SUPFAM" id="SSF57903">
    <property type="entry name" value="FYVE/PHD zinc finger"/>
    <property type="match status" value="2"/>
</dbReference>
<dbReference type="GO" id="GO:0005737">
    <property type="term" value="C:cytoplasm"/>
    <property type="evidence" value="ECO:0007669"/>
    <property type="project" value="UniProtKB-SubCell"/>
</dbReference>
<feature type="domain" description="PHD-type" evidence="18">
    <location>
        <begin position="301"/>
        <end position="348"/>
    </location>
</feature>
<keyword evidence="10" id="KW-0238">DNA-binding</keyword>
<dbReference type="InterPro" id="IPR010919">
    <property type="entry name" value="SAND-like_dom_sf"/>
</dbReference>
<dbReference type="GO" id="GO:0042802">
    <property type="term" value="F:identical protein binding"/>
    <property type="evidence" value="ECO:0007669"/>
    <property type="project" value="UniProtKB-ARBA"/>
</dbReference>
<feature type="domain" description="SAND" evidence="19">
    <location>
        <begin position="187"/>
        <end position="285"/>
    </location>
</feature>
<evidence type="ECO:0000256" key="9">
    <source>
        <dbReference type="ARBA" id="ARBA00023015"/>
    </source>
</evidence>
<dbReference type="SUPFAM" id="SSF63763">
    <property type="entry name" value="SAND domain-like"/>
    <property type="match status" value="1"/>
</dbReference>
<evidence type="ECO:0000256" key="17">
    <source>
        <dbReference type="SAM" id="MobiDB-lite"/>
    </source>
</evidence>
<evidence type="ECO:0000256" key="6">
    <source>
        <dbReference type="ARBA" id="ARBA00022737"/>
    </source>
</evidence>
<dbReference type="InterPro" id="IPR043563">
    <property type="entry name" value="Sp110/Sp140/Sp140L-like"/>
</dbReference>
<feature type="region of interest" description="Disordered" evidence="17">
    <location>
        <begin position="107"/>
        <end position="184"/>
    </location>
</feature>
<dbReference type="Pfam" id="PF01342">
    <property type="entry name" value="SAND"/>
    <property type="match status" value="1"/>
</dbReference>
<dbReference type="PROSITE" id="PS51414">
    <property type="entry name" value="HSR"/>
    <property type="match status" value="1"/>
</dbReference>
<dbReference type="GO" id="GO:0003677">
    <property type="term" value="F:DNA binding"/>
    <property type="evidence" value="ECO:0007669"/>
    <property type="project" value="UniProtKB-KW"/>
</dbReference>
<dbReference type="FunFam" id="3.30.40.10:FF:000374">
    <property type="entry name" value="Autoimmune regulator"/>
    <property type="match status" value="1"/>
</dbReference>
<dbReference type="InterPro" id="IPR019787">
    <property type="entry name" value="Znf_PHD-finger"/>
</dbReference>
<dbReference type="CDD" id="cd15540">
    <property type="entry name" value="PHD2_AIRE"/>
    <property type="match status" value="1"/>
</dbReference>
<dbReference type="InterPro" id="IPR019786">
    <property type="entry name" value="Zinc_finger_PHD-type_CS"/>
</dbReference>
<dbReference type="InParanoid" id="A0A7J8HYI2"/>
<evidence type="ECO:0000259" key="19">
    <source>
        <dbReference type="PROSITE" id="PS50864"/>
    </source>
</evidence>
<dbReference type="FunFam" id="3.30.40.10:FF:000446">
    <property type="entry name" value="Autoimmune regulator"/>
    <property type="match status" value="1"/>
</dbReference>
<evidence type="ECO:0000256" key="5">
    <source>
        <dbReference type="ARBA" id="ARBA00022723"/>
    </source>
</evidence>
<dbReference type="GO" id="GO:0002507">
    <property type="term" value="P:tolerance induction"/>
    <property type="evidence" value="ECO:0007669"/>
    <property type="project" value="UniProtKB-ARBA"/>
</dbReference>
<dbReference type="GO" id="GO:0006959">
    <property type="term" value="P:humoral immune response"/>
    <property type="evidence" value="ECO:0007669"/>
    <property type="project" value="InterPro"/>
</dbReference>
<keyword evidence="11" id="KW-0010">Activator</keyword>
<keyword evidence="6" id="KW-0677">Repeat</keyword>
<dbReference type="PANTHER" id="PTHR46386:SF11">
    <property type="entry name" value="AUTOIMMUNE REGULATOR"/>
    <property type="match status" value="1"/>
</dbReference>
<organism evidence="21 22">
    <name type="scientific">Molossus molossus</name>
    <name type="common">Pallas' mastiff bat</name>
    <name type="synonym">Vespertilio molossus</name>
    <dbReference type="NCBI Taxonomy" id="27622"/>
    <lineage>
        <taxon>Eukaryota</taxon>
        <taxon>Metazoa</taxon>
        <taxon>Chordata</taxon>
        <taxon>Craniata</taxon>
        <taxon>Vertebrata</taxon>
        <taxon>Euteleostomi</taxon>
        <taxon>Mammalia</taxon>
        <taxon>Eutheria</taxon>
        <taxon>Laurasiatheria</taxon>
        <taxon>Chiroptera</taxon>
        <taxon>Yangochiroptera</taxon>
        <taxon>Molossidae</taxon>
        <taxon>Molossus</taxon>
    </lineage>
</organism>
<dbReference type="InterPro" id="IPR000770">
    <property type="entry name" value="SAND_dom"/>
</dbReference>
<dbReference type="GO" id="GO:0005634">
    <property type="term" value="C:nucleus"/>
    <property type="evidence" value="ECO:0007669"/>
    <property type="project" value="UniProtKB-SubCell"/>
</dbReference>
<feature type="region of interest" description="Disordered" evidence="17">
    <location>
        <begin position="266"/>
        <end position="298"/>
    </location>
</feature>
<dbReference type="FunCoup" id="A0A7J8HYI2">
    <property type="interactions" value="9"/>
</dbReference>
<dbReference type="InterPro" id="IPR008087">
    <property type="entry name" value="AIRE"/>
</dbReference>
<dbReference type="Proteomes" id="UP000550707">
    <property type="component" value="Unassembled WGS sequence"/>
</dbReference>
<keyword evidence="9" id="KW-0805">Transcription regulation</keyword>
<comment type="caution">
    <text evidence="21">The sequence shown here is derived from an EMBL/GenBank/DDBJ whole genome shotgun (WGS) entry which is preliminary data.</text>
</comment>
<dbReference type="InterPro" id="IPR042580">
    <property type="entry name" value="AIRE_PHD2"/>
</dbReference>
<evidence type="ECO:0000256" key="15">
    <source>
        <dbReference type="ARBA" id="ARBA00072918"/>
    </source>
</evidence>
<evidence type="ECO:0000256" key="12">
    <source>
        <dbReference type="ARBA" id="ARBA00023163"/>
    </source>
</evidence>
<keyword evidence="13" id="KW-0539">Nucleus</keyword>
<dbReference type="GO" id="GO:0045944">
    <property type="term" value="P:positive regulation of transcription by RNA polymerase II"/>
    <property type="evidence" value="ECO:0007669"/>
    <property type="project" value="UniProtKB-ARBA"/>
</dbReference>
<dbReference type="Pfam" id="PF03172">
    <property type="entry name" value="HSR"/>
    <property type="match status" value="1"/>
</dbReference>
<dbReference type="PROSITE" id="PS01359">
    <property type="entry name" value="ZF_PHD_1"/>
    <property type="match status" value="1"/>
</dbReference>
<dbReference type="InterPro" id="IPR004865">
    <property type="entry name" value="HSR_dom"/>
</dbReference>
<evidence type="ECO:0000259" key="20">
    <source>
        <dbReference type="PROSITE" id="PS51414"/>
    </source>
</evidence>
<evidence type="ECO:0000259" key="18">
    <source>
        <dbReference type="PROSITE" id="PS50016"/>
    </source>
</evidence>
<feature type="compositionally biased region" description="Basic and acidic residues" evidence="17">
    <location>
        <begin position="501"/>
        <end position="517"/>
    </location>
</feature>
<evidence type="ECO:0000256" key="7">
    <source>
        <dbReference type="ARBA" id="ARBA00022771"/>
    </source>
</evidence>
<dbReference type="InterPro" id="IPR001965">
    <property type="entry name" value="Znf_PHD"/>
</dbReference>
<gene>
    <name evidence="21" type="ORF">HJG59_000505</name>
</gene>
<evidence type="ECO:0000256" key="16">
    <source>
        <dbReference type="PROSITE-ProRule" id="PRU00146"/>
    </source>
</evidence>
<dbReference type="GO" id="GO:0045182">
    <property type="term" value="F:translation regulator activity"/>
    <property type="evidence" value="ECO:0007669"/>
    <property type="project" value="InterPro"/>
</dbReference>
<comment type="subcellular location">
    <subcellularLocation>
        <location evidence="2">Cytoplasm</location>
    </subcellularLocation>
    <subcellularLocation>
        <location evidence="1">Nucleus</location>
    </subcellularLocation>
</comment>
<dbReference type="SMART" id="SM00249">
    <property type="entry name" value="PHD"/>
    <property type="match status" value="2"/>
</dbReference>
<dbReference type="CDD" id="cd15539">
    <property type="entry name" value="PHD1_AIRE"/>
    <property type="match status" value="1"/>
</dbReference>
<keyword evidence="4" id="KW-0597">Phosphoprotein</keyword>
<evidence type="ECO:0000256" key="4">
    <source>
        <dbReference type="ARBA" id="ARBA00022553"/>
    </source>
</evidence>
<accession>A0A7J8HYI2</accession>
<evidence type="ECO:0000256" key="10">
    <source>
        <dbReference type="ARBA" id="ARBA00023125"/>
    </source>
</evidence>
<keyword evidence="8" id="KW-0862">Zinc</keyword>
<evidence type="ECO:0000256" key="8">
    <source>
        <dbReference type="ARBA" id="ARBA00022833"/>
    </source>
</evidence>
<dbReference type="PROSITE" id="PS50864">
    <property type="entry name" value="SAND"/>
    <property type="match status" value="1"/>
</dbReference>
<protein>
    <recommendedName>
        <fullName evidence="15">Autoimmune regulator</fullName>
    </recommendedName>
</protein>
<dbReference type="PROSITE" id="PS50016">
    <property type="entry name" value="ZF_PHD_2"/>
    <property type="match status" value="1"/>
</dbReference>
<dbReference type="Gene3D" id="3.10.390.10">
    <property type="entry name" value="SAND domain-like"/>
    <property type="match status" value="1"/>
</dbReference>
<dbReference type="InterPro" id="IPR013083">
    <property type="entry name" value="Znf_RING/FYVE/PHD"/>
</dbReference>
<keyword evidence="3" id="KW-0963">Cytoplasm</keyword>
<dbReference type="GO" id="GO:0008270">
    <property type="term" value="F:zinc ion binding"/>
    <property type="evidence" value="ECO:0007669"/>
    <property type="project" value="UniProtKB-KW"/>
</dbReference>
<dbReference type="PANTHER" id="PTHR46386">
    <property type="entry name" value="NUCLEAR BODY PROTEIN SP140"/>
    <property type="match status" value="1"/>
</dbReference>
<dbReference type="PRINTS" id="PR01711">
    <property type="entry name" value="AIREGULATOR"/>
</dbReference>
<name>A0A7J8HYI2_MOLMO</name>
<keyword evidence="7 16" id="KW-0863">Zinc-finger</keyword>